<keyword evidence="3" id="KW-1185">Reference proteome</keyword>
<evidence type="ECO:0000313" key="3">
    <source>
        <dbReference type="Proteomes" id="UP000295060"/>
    </source>
</evidence>
<dbReference type="Proteomes" id="UP000295060">
    <property type="component" value="Unassembled WGS sequence"/>
</dbReference>
<organism evidence="2 3">
    <name type="scientific">Kribbella pratensis</name>
    <dbReference type="NCBI Taxonomy" id="2512112"/>
    <lineage>
        <taxon>Bacteria</taxon>
        <taxon>Bacillati</taxon>
        <taxon>Actinomycetota</taxon>
        <taxon>Actinomycetes</taxon>
        <taxon>Propionibacteriales</taxon>
        <taxon>Kribbellaceae</taxon>
        <taxon>Kribbella</taxon>
    </lineage>
</organism>
<comment type="caution">
    <text evidence="2">The sequence shown here is derived from an EMBL/GenBank/DDBJ whole genome shotgun (WGS) entry which is preliminary data.</text>
</comment>
<dbReference type="Pfam" id="PF21805">
    <property type="entry name" value="Imm5_like"/>
    <property type="match status" value="1"/>
</dbReference>
<protein>
    <recommendedName>
        <fullName evidence="1">Imm-5-like domain-containing protein</fullName>
    </recommendedName>
</protein>
<dbReference type="InterPro" id="IPR048667">
    <property type="entry name" value="Imm5-like"/>
</dbReference>
<dbReference type="EMBL" id="SODU01000002">
    <property type="protein sequence ID" value="TDW89527.1"/>
    <property type="molecule type" value="Genomic_DNA"/>
</dbReference>
<gene>
    <name evidence="2" type="ORF">EV137_3322</name>
</gene>
<sequence length="197" mass="20734">MGHEEVPLSLDELRQLSLWTAACAEQALPLFEAAAPGDRRARDAIEGVREFGAGGKRTKAIRTAAWAALKAAGELNAAGRRRTADDPAAEAQAVEARAAEAAARAAVGAAGSAYLHPFAAATQVKHIVAAAQYAAYARELATGDPGAADAVVRWAVERVPPTVREVLARYPDGAPGRTRLGELHRRIEAELRRPSTS</sequence>
<reference evidence="2 3" key="1">
    <citation type="submission" date="2019-03" db="EMBL/GenBank/DDBJ databases">
        <title>Genomic Encyclopedia of Type Strains, Phase III (KMG-III): the genomes of soil and plant-associated and newly described type strains.</title>
        <authorList>
            <person name="Whitman W."/>
        </authorList>
    </citation>
    <scope>NUCLEOTIDE SEQUENCE [LARGE SCALE GENOMIC DNA]</scope>
    <source>
        <strain evidence="2 3">VKMAc-2574</strain>
    </source>
</reference>
<proteinExistence type="predicted"/>
<feature type="domain" description="Imm-5-like" evidence="1">
    <location>
        <begin position="12"/>
        <end position="76"/>
    </location>
</feature>
<name>A0ABY2FDU4_9ACTN</name>
<evidence type="ECO:0000313" key="2">
    <source>
        <dbReference type="EMBL" id="TDW89527.1"/>
    </source>
</evidence>
<evidence type="ECO:0000259" key="1">
    <source>
        <dbReference type="Pfam" id="PF21805"/>
    </source>
</evidence>
<dbReference type="RefSeq" id="WP_134129893.1">
    <property type="nucleotide sequence ID" value="NZ_SODU01000002.1"/>
</dbReference>
<accession>A0ABY2FDU4</accession>